<dbReference type="PIRSF" id="PIRSF018427">
    <property type="entry name" value="Isopntndiph_ism"/>
    <property type="match status" value="1"/>
</dbReference>
<dbReference type="NCBIfam" id="TIGR02150">
    <property type="entry name" value="IPP_isom_1"/>
    <property type="match status" value="1"/>
</dbReference>
<dbReference type="PANTHER" id="PTHR10885">
    <property type="entry name" value="ISOPENTENYL-DIPHOSPHATE DELTA-ISOMERASE"/>
    <property type="match status" value="1"/>
</dbReference>
<dbReference type="CDD" id="cd02885">
    <property type="entry name" value="NUDIX_IPP_Isomerase"/>
    <property type="match status" value="1"/>
</dbReference>
<evidence type="ECO:0000313" key="16">
    <source>
        <dbReference type="EMBL" id="CAF0755156.1"/>
    </source>
</evidence>
<evidence type="ECO:0000256" key="14">
    <source>
        <dbReference type="ARBA" id="ARBA00023235"/>
    </source>
</evidence>
<dbReference type="PANTHER" id="PTHR10885:SF0">
    <property type="entry name" value="ISOPENTENYL-DIPHOSPHATE DELTA-ISOMERASE"/>
    <property type="match status" value="1"/>
</dbReference>
<name>A0A813PHR1_9BILA</name>
<proteinExistence type="inferred from homology"/>
<comment type="cofactor">
    <cofactor evidence="2">
        <name>Mg(2+)</name>
        <dbReference type="ChEBI" id="CHEBI:18420"/>
    </cofactor>
</comment>
<keyword evidence="9" id="KW-0153">Cholesterol metabolism</keyword>
<keyword evidence="13" id="KW-0414">Isoprene biosynthesis</keyword>
<evidence type="ECO:0000256" key="11">
    <source>
        <dbReference type="ARBA" id="ARBA00022955"/>
    </source>
</evidence>
<feature type="domain" description="Nudix hydrolase" evidence="15">
    <location>
        <begin position="70"/>
        <end position="226"/>
    </location>
</feature>
<dbReference type="EMBL" id="CAJNOC010000394">
    <property type="protein sequence ID" value="CAF0755156.1"/>
    <property type="molecule type" value="Genomic_DNA"/>
</dbReference>
<accession>A0A813PHR1</accession>
<dbReference type="UniPathway" id="UPA00059">
    <property type="reaction ID" value="UER00104"/>
</dbReference>
<keyword evidence="9" id="KW-0152">Cholesterol biosynthesis</keyword>
<evidence type="ECO:0000256" key="2">
    <source>
        <dbReference type="ARBA" id="ARBA00001946"/>
    </source>
</evidence>
<evidence type="ECO:0000256" key="1">
    <source>
        <dbReference type="ARBA" id="ARBA00000374"/>
    </source>
</evidence>
<evidence type="ECO:0000259" key="15">
    <source>
        <dbReference type="PROSITE" id="PS51462"/>
    </source>
</evidence>
<comment type="catalytic activity">
    <reaction evidence="1">
        <text>isopentenyl diphosphate = dimethylallyl diphosphate</text>
        <dbReference type="Rhea" id="RHEA:23284"/>
        <dbReference type="ChEBI" id="CHEBI:57623"/>
        <dbReference type="ChEBI" id="CHEBI:128769"/>
        <dbReference type="EC" id="5.3.3.2"/>
    </reaction>
</comment>
<dbReference type="AlphaFoldDB" id="A0A813PHR1"/>
<reference evidence="16" key="1">
    <citation type="submission" date="2021-02" db="EMBL/GenBank/DDBJ databases">
        <authorList>
            <person name="Nowell W R."/>
        </authorList>
    </citation>
    <scope>NUCLEOTIDE SEQUENCE</scope>
    <source>
        <strain evidence="16">Ploen Becks lab</strain>
    </source>
</reference>
<dbReference type="Pfam" id="PF00293">
    <property type="entry name" value="NUDIX"/>
    <property type="match status" value="1"/>
</dbReference>
<evidence type="ECO:0000256" key="9">
    <source>
        <dbReference type="ARBA" id="ARBA00022778"/>
    </source>
</evidence>
<evidence type="ECO:0000256" key="4">
    <source>
        <dbReference type="ARBA" id="ARBA00004826"/>
    </source>
</evidence>
<evidence type="ECO:0000256" key="8">
    <source>
        <dbReference type="ARBA" id="ARBA00022723"/>
    </source>
</evidence>
<keyword evidence="10" id="KW-0460">Magnesium</keyword>
<comment type="function">
    <text evidence="3">Catalyzes the 1,3-allylic rearrangement of the homoallylic substrate isopentenyl (IPP) to its highly electrophilic allylic isomer, dimethylallyl diphosphate (DMAPP).</text>
</comment>
<evidence type="ECO:0000256" key="13">
    <source>
        <dbReference type="ARBA" id="ARBA00023229"/>
    </source>
</evidence>
<evidence type="ECO:0000256" key="10">
    <source>
        <dbReference type="ARBA" id="ARBA00022842"/>
    </source>
</evidence>
<dbReference type="Proteomes" id="UP000663879">
    <property type="component" value="Unassembled WGS sequence"/>
</dbReference>
<evidence type="ECO:0000256" key="3">
    <source>
        <dbReference type="ARBA" id="ARBA00003951"/>
    </source>
</evidence>
<dbReference type="GO" id="GO:0004452">
    <property type="term" value="F:isopentenyl-diphosphate delta-isomerase activity"/>
    <property type="evidence" value="ECO:0007669"/>
    <property type="project" value="UniProtKB-EC"/>
</dbReference>
<gene>
    <name evidence="16" type="ORF">OXX778_LOCUS4131</name>
</gene>
<keyword evidence="9" id="KW-0753">Steroid metabolism</keyword>
<organism evidence="16 17">
    <name type="scientific">Brachionus calyciflorus</name>
    <dbReference type="NCBI Taxonomy" id="104777"/>
    <lineage>
        <taxon>Eukaryota</taxon>
        <taxon>Metazoa</taxon>
        <taxon>Spiralia</taxon>
        <taxon>Gnathifera</taxon>
        <taxon>Rotifera</taxon>
        <taxon>Eurotatoria</taxon>
        <taxon>Monogononta</taxon>
        <taxon>Pseudotrocha</taxon>
        <taxon>Ploima</taxon>
        <taxon>Brachionidae</taxon>
        <taxon>Brachionus</taxon>
    </lineage>
</organism>
<evidence type="ECO:0000256" key="7">
    <source>
        <dbReference type="ARBA" id="ARBA00022516"/>
    </source>
</evidence>
<keyword evidence="12" id="KW-0443">Lipid metabolism</keyword>
<comment type="similarity">
    <text evidence="5">Belongs to the IPP isomerase type 1 family.</text>
</comment>
<dbReference type="InterPro" id="IPR000086">
    <property type="entry name" value="NUDIX_hydrolase_dom"/>
</dbReference>
<dbReference type="SUPFAM" id="SSF55811">
    <property type="entry name" value="Nudix"/>
    <property type="match status" value="1"/>
</dbReference>
<keyword evidence="9" id="KW-0756">Sterol biosynthesis</keyword>
<dbReference type="GO" id="GO:0006695">
    <property type="term" value="P:cholesterol biosynthetic process"/>
    <property type="evidence" value="ECO:0007669"/>
    <property type="project" value="UniProtKB-KW"/>
</dbReference>
<comment type="caution">
    <text evidence="16">The sequence shown here is derived from an EMBL/GenBank/DDBJ whole genome shotgun (WGS) entry which is preliminary data.</text>
</comment>
<keyword evidence="7" id="KW-0444">Lipid biosynthesis</keyword>
<evidence type="ECO:0000256" key="5">
    <source>
        <dbReference type="ARBA" id="ARBA00007579"/>
    </source>
</evidence>
<dbReference type="GO" id="GO:0009240">
    <property type="term" value="P:isopentenyl diphosphate biosynthetic process"/>
    <property type="evidence" value="ECO:0007669"/>
    <property type="project" value="TreeGrafter"/>
</dbReference>
<comment type="pathway">
    <text evidence="4">Isoprenoid biosynthesis; dimethylallyl diphosphate biosynthesis; dimethylallyl diphosphate from isopentenyl diphosphate: step 1/1.</text>
</comment>
<sequence length="254" mass="30122">MSFLKSLNEISPKRTLTSERDILFGFEKTYDQTQLNLMSENCILVDENDKQIGSETKKNCHLIKNINNGMLHRAFSVFLFDTNNRLLLHQRSLHKITYPNHWTNTCCSHPLFTPDEIDTSNNHIGVRRAAKRRLVYELGMNESKLNENELNFITRIQYKAENVPRDGVFGENEIDYVLFLKGDYEFNINTNEVKMIKFFTMYELKEFLNEANNENSSVQITPWFKLICDKFLFKWWTKLDDLKSIQDEKNIHKF</sequence>
<keyword evidence="11" id="KW-0752">Steroid biosynthesis</keyword>
<dbReference type="InterPro" id="IPR011876">
    <property type="entry name" value="IsopentenylPP_isomerase_typ1"/>
</dbReference>
<protein>
    <recommendedName>
        <fullName evidence="6">isopentenyl-diphosphate Delta-isomerase</fullName>
        <ecNumber evidence="6">5.3.3.2</ecNumber>
    </recommendedName>
</protein>
<dbReference type="FunFam" id="3.90.79.10:FF:000012">
    <property type="entry name" value="Isopentenyl-diphosphate Delta-isomerase 1"/>
    <property type="match status" value="1"/>
</dbReference>
<dbReference type="EC" id="5.3.3.2" evidence="6"/>
<dbReference type="Gene3D" id="3.90.79.10">
    <property type="entry name" value="Nucleoside Triphosphate Pyrophosphohydrolase"/>
    <property type="match status" value="1"/>
</dbReference>
<dbReference type="GO" id="GO:0046872">
    <property type="term" value="F:metal ion binding"/>
    <property type="evidence" value="ECO:0007669"/>
    <property type="project" value="UniProtKB-KW"/>
</dbReference>
<keyword evidence="9" id="KW-1207">Sterol metabolism</keyword>
<evidence type="ECO:0000256" key="12">
    <source>
        <dbReference type="ARBA" id="ARBA00023098"/>
    </source>
</evidence>
<evidence type="ECO:0000256" key="6">
    <source>
        <dbReference type="ARBA" id="ARBA00012057"/>
    </source>
</evidence>
<keyword evidence="17" id="KW-1185">Reference proteome</keyword>
<evidence type="ECO:0000313" key="17">
    <source>
        <dbReference type="Proteomes" id="UP000663879"/>
    </source>
</evidence>
<keyword evidence="14" id="KW-0413">Isomerase</keyword>
<dbReference type="OrthoDB" id="510307at2759"/>
<dbReference type="InterPro" id="IPR015797">
    <property type="entry name" value="NUDIX_hydrolase-like_dom_sf"/>
</dbReference>
<keyword evidence="8" id="KW-0479">Metal-binding</keyword>
<dbReference type="PROSITE" id="PS51462">
    <property type="entry name" value="NUDIX"/>
    <property type="match status" value="1"/>
</dbReference>
<dbReference type="GO" id="GO:0050992">
    <property type="term" value="P:dimethylallyl diphosphate biosynthetic process"/>
    <property type="evidence" value="ECO:0007669"/>
    <property type="project" value="UniProtKB-UniPathway"/>
</dbReference>
<dbReference type="GO" id="GO:0005737">
    <property type="term" value="C:cytoplasm"/>
    <property type="evidence" value="ECO:0007669"/>
    <property type="project" value="TreeGrafter"/>
</dbReference>